<organism evidence="1 2">
    <name type="scientific">Flexivirga oryzae</name>
    <dbReference type="NCBI Taxonomy" id="1794944"/>
    <lineage>
        <taxon>Bacteria</taxon>
        <taxon>Bacillati</taxon>
        <taxon>Actinomycetota</taxon>
        <taxon>Actinomycetes</taxon>
        <taxon>Micrococcales</taxon>
        <taxon>Dermacoccaceae</taxon>
        <taxon>Flexivirga</taxon>
    </lineage>
</organism>
<comment type="caution">
    <text evidence="1">The sequence shown here is derived from an EMBL/GenBank/DDBJ whole genome shotgun (WGS) entry which is preliminary data.</text>
</comment>
<gene>
    <name evidence="1" type="ORF">FHU39_003359</name>
</gene>
<accession>A0A839NF72</accession>
<dbReference type="AlphaFoldDB" id="A0A839NF72"/>
<keyword evidence="2" id="KW-1185">Reference proteome</keyword>
<protein>
    <submittedName>
        <fullName evidence="1">Uncharacterized protein</fullName>
    </submittedName>
</protein>
<dbReference type="InterPro" id="IPR016039">
    <property type="entry name" value="Thiolase-like"/>
</dbReference>
<name>A0A839NF72_9MICO</name>
<dbReference type="GO" id="GO:0016746">
    <property type="term" value="F:acyltransferase activity"/>
    <property type="evidence" value="ECO:0007669"/>
    <property type="project" value="InterPro"/>
</dbReference>
<proteinExistence type="predicted"/>
<evidence type="ECO:0000313" key="1">
    <source>
        <dbReference type="EMBL" id="MBB2893341.1"/>
    </source>
</evidence>
<dbReference type="RefSeq" id="WP_183321667.1">
    <property type="nucleotide sequence ID" value="NZ_JACHVQ010000002.1"/>
</dbReference>
<dbReference type="SUPFAM" id="SSF53901">
    <property type="entry name" value="Thiolase-like"/>
    <property type="match status" value="1"/>
</dbReference>
<sequence length="233" mass="24769">MPADLPIEDLWPGHSYVRMARQCARDLLKDMPAPAVIAVAYSTPDLMLTDVVGCYLVDALCGEDQRPEMYGVSDQAGGAGLTALEIARGFASSGNHTDGLLFAVDQITPYHVPGAPHPPKVDGAAVVRFGTDSGPVFEGFRVASTSDPVRQLNDMIAADPRISGVYVGATLAGYADDPEQLAPGRDLFVGPAGMCTSLWRAVESKWPESGTHLLADYDPHAQRIYAATLDAQI</sequence>
<reference evidence="1 2" key="1">
    <citation type="submission" date="2020-08" db="EMBL/GenBank/DDBJ databases">
        <title>Sequencing the genomes of 1000 actinobacteria strains.</title>
        <authorList>
            <person name="Klenk H.-P."/>
        </authorList>
    </citation>
    <scope>NUCLEOTIDE SEQUENCE [LARGE SCALE GENOMIC DNA]</scope>
    <source>
        <strain evidence="1 2">DSM 105369</strain>
    </source>
</reference>
<dbReference type="EMBL" id="JACHVQ010000002">
    <property type="protein sequence ID" value="MBB2893341.1"/>
    <property type="molecule type" value="Genomic_DNA"/>
</dbReference>
<evidence type="ECO:0000313" key="2">
    <source>
        <dbReference type="Proteomes" id="UP000559182"/>
    </source>
</evidence>
<dbReference type="Proteomes" id="UP000559182">
    <property type="component" value="Unassembled WGS sequence"/>
</dbReference>